<evidence type="ECO:0000313" key="3">
    <source>
        <dbReference type="Proteomes" id="UP000014760"/>
    </source>
</evidence>
<gene>
    <name evidence="1" type="ORF">CAPTEDRAFT_187890</name>
</gene>
<organism evidence="1">
    <name type="scientific">Capitella teleta</name>
    <name type="common">Polychaete worm</name>
    <dbReference type="NCBI Taxonomy" id="283909"/>
    <lineage>
        <taxon>Eukaryota</taxon>
        <taxon>Metazoa</taxon>
        <taxon>Spiralia</taxon>
        <taxon>Lophotrochozoa</taxon>
        <taxon>Annelida</taxon>
        <taxon>Polychaeta</taxon>
        <taxon>Sedentaria</taxon>
        <taxon>Scolecida</taxon>
        <taxon>Capitellidae</taxon>
        <taxon>Capitella</taxon>
    </lineage>
</organism>
<dbReference type="AlphaFoldDB" id="R7VA61"/>
<accession>R7VA61</accession>
<dbReference type="Proteomes" id="UP000014760">
    <property type="component" value="Unassembled WGS sequence"/>
</dbReference>
<dbReference type="HOGENOM" id="CLU_2308680_0_0_1"/>
<reference evidence="2" key="3">
    <citation type="submission" date="2015-06" db="UniProtKB">
        <authorList>
            <consortium name="EnsemblMetazoa"/>
        </authorList>
    </citation>
    <scope>IDENTIFICATION</scope>
</reference>
<dbReference type="EnsemblMetazoa" id="CapteT187890">
    <property type="protein sequence ID" value="CapteP187890"/>
    <property type="gene ID" value="CapteG187890"/>
</dbReference>
<protein>
    <submittedName>
        <fullName evidence="1 2">Uncharacterized protein</fullName>
    </submittedName>
</protein>
<dbReference type="EMBL" id="KB295394">
    <property type="protein sequence ID" value="ELU13211.1"/>
    <property type="molecule type" value="Genomic_DNA"/>
</dbReference>
<dbReference type="EMBL" id="AMQN01005200">
    <property type="status" value="NOT_ANNOTATED_CDS"/>
    <property type="molecule type" value="Genomic_DNA"/>
</dbReference>
<keyword evidence="3" id="KW-1185">Reference proteome</keyword>
<reference evidence="1 3" key="2">
    <citation type="journal article" date="2013" name="Nature">
        <title>Insights into bilaterian evolution from three spiralian genomes.</title>
        <authorList>
            <person name="Simakov O."/>
            <person name="Marletaz F."/>
            <person name="Cho S.J."/>
            <person name="Edsinger-Gonzales E."/>
            <person name="Havlak P."/>
            <person name="Hellsten U."/>
            <person name="Kuo D.H."/>
            <person name="Larsson T."/>
            <person name="Lv J."/>
            <person name="Arendt D."/>
            <person name="Savage R."/>
            <person name="Osoegawa K."/>
            <person name="de Jong P."/>
            <person name="Grimwood J."/>
            <person name="Chapman J.A."/>
            <person name="Shapiro H."/>
            <person name="Aerts A."/>
            <person name="Otillar R.P."/>
            <person name="Terry A.Y."/>
            <person name="Boore J.L."/>
            <person name="Grigoriev I.V."/>
            <person name="Lindberg D.R."/>
            <person name="Seaver E.C."/>
            <person name="Weisblat D.A."/>
            <person name="Putnam N.H."/>
            <person name="Rokhsar D.S."/>
        </authorList>
    </citation>
    <scope>NUCLEOTIDE SEQUENCE</scope>
    <source>
        <strain evidence="1 3">I ESC-2004</strain>
    </source>
</reference>
<name>R7VA61_CAPTE</name>
<evidence type="ECO:0000313" key="2">
    <source>
        <dbReference type="EnsemblMetazoa" id="CapteP187890"/>
    </source>
</evidence>
<sequence length="100" mass="11485">MKCERKKKVKQSTSNEELTSTFMVPGGWLPVSRPYRTPQHGHFGPIFWKHCSMHEVQNSCPHVESFFGNSFGHMQMMHKSAAISDGEYIDLQFPSSQLLQ</sequence>
<reference evidence="3" key="1">
    <citation type="submission" date="2012-12" db="EMBL/GenBank/DDBJ databases">
        <authorList>
            <person name="Hellsten U."/>
            <person name="Grimwood J."/>
            <person name="Chapman J.A."/>
            <person name="Shapiro H."/>
            <person name="Aerts A."/>
            <person name="Otillar R.P."/>
            <person name="Terry A.Y."/>
            <person name="Boore J.L."/>
            <person name="Simakov O."/>
            <person name="Marletaz F."/>
            <person name="Cho S.-J."/>
            <person name="Edsinger-Gonzales E."/>
            <person name="Havlak P."/>
            <person name="Kuo D.-H."/>
            <person name="Larsson T."/>
            <person name="Lv J."/>
            <person name="Arendt D."/>
            <person name="Savage R."/>
            <person name="Osoegawa K."/>
            <person name="de Jong P."/>
            <person name="Lindberg D.R."/>
            <person name="Seaver E.C."/>
            <person name="Weisblat D.A."/>
            <person name="Putnam N.H."/>
            <person name="Grigoriev I.V."/>
            <person name="Rokhsar D.S."/>
        </authorList>
    </citation>
    <scope>NUCLEOTIDE SEQUENCE</scope>
    <source>
        <strain evidence="3">I ESC-2004</strain>
    </source>
</reference>
<proteinExistence type="predicted"/>
<evidence type="ECO:0000313" key="1">
    <source>
        <dbReference type="EMBL" id="ELU13211.1"/>
    </source>
</evidence>